<feature type="transmembrane region" description="Helical" evidence="6">
    <location>
        <begin position="255"/>
        <end position="275"/>
    </location>
</feature>
<feature type="transmembrane region" description="Helical" evidence="6">
    <location>
        <begin position="106"/>
        <end position="125"/>
    </location>
</feature>
<dbReference type="Pfam" id="PF00892">
    <property type="entry name" value="EamA"/>
    <property type="match status" value="1"/>
</dbReference>
<evidence type="ECO:0000313" key="8">
    <source>
        <dbReference type="EMBL" id="EEC08538.1"/>
    </source>
</evidence>
<proteinExistence type="predicted"/>
<feature type="transmembrane region" description="Helical" evidence="6">
    <location>
        <begin position="137"/>
        <end position="156"/>
    </location>
</feature>
<dbReference type="PANTHER" id="PTHR22911:SF6">
    <property type="entry name" value="SOLUTE CARRIER FAMILY 35 MEMBER G1"/>
    <property type="match status" value="1"/>
</dbReference>
<feature type="compositionally biased region" description="Polar residues" evidence="5">
    <location>
        <begin position="10"/>
        <end position="28"/>
    </location>
</feature>
<evidence type="ECO:0000256" key="1">
    <source>
        <dbReference type="ARBA" id="ARBA00004141"/>
    </source>
</evidence>
<dbReference type="VEuPathDB" id="VectorBase:ISCP_015110"/>
<gene>
    <name evidence="9" type="primary">8051593</name>
    <name evidence="8" type="ORF">IscW_ISCW019232</name>
</gene>
<reference evidence="8 10" key="1">
    <citation type="submission" date="2008-03" db="EMBL/GenBank/DDBJ databases">
        <title>Annotation of Ixodes scapularis.</title>
        <authorList>
            <consortium name="Ixodes scapularis Genome Project Consortium"/>
            <person name="Caler E."/>
            <person name="Hannick L.I."/>
            <person name="Bidwell S."/>
            <person name="Joardar V."/>
            <person name="Thiagarajan M."/>
            <person name="Amedeo P."/>
            <person name="Galinsky K.J."/>
            <person name="Schobel S."/>
            <person name="Inman J."/>
            <person name="Hostetler J."/>
            <person name="Miller J."/>
            <person name="Hammond M."/>
            <person name="Megy K."/>
            <person name="Lawson D."/>
            <person name="Kodira C."/>
            <person name="Sutton G."/>
            <person name="Meyer J."/>
            <person name="Hill C.A."/>
            <person name="Birren B."/>
            <person name="Nene V."/>
            <person name="Collins F."/>
            <person name="Alarcon-Chaidez F."/>
            <person name="Wikel S."/>
            <person name="Strausberg R."/>
        </authorList>
    </citation>
    <scope>NUCLEOTIDE SEQUENCE [LARGE SCALE GENOMIC DNA]</scope>
    <source>
        <strain evidence="10">Wikel</strain>
        <strain evidence="8">Wikel colony</strain>
    </source>
</reference>
<evidence type="ECO:0000313" key="9">
    <source>
        <dbReference type="EnsemblMetazoa" id="ISCW019232-PA"/>
    </source>
</evidence>
<accession>B7PPL6</accession>
<organism>
    <name type="scientific">Ixodes scapularis</name>
    <name type="common">Black-legged tick</name>
    <name type="synonym">Deer tick</name>
    <dbReference type="NCBI Taxonomy" id="6945"/>
    <lineage>
        <taxon>Eukaryota</taxon>
        <taxon>Metazoa</taxon>
        <taxon>Ecdysozoa</taxon>
        <taxon>Arthropoda</taxon>
        <taxon>Chelicerata</taxon>
        <taxon>Arachnida</taxon>
        <taxon>Acari</taxon>
        <taxon>Parasitiformes</taxon>
        <taxon>Ixodida</taxon>
        <taxon>Ixodoidea</taxon>
        <taxon>Ixodidae</taxon>
        <taxon>Ixodinae</taxon>
        <taxon>Ixodes</taxon>
    </lineage>
</organism>
<dbReference type="EnsemblMetazoa" id="ISCW019232-RA">
    <property type="protein sequence ID" value="ISCW019232-PA"/>
    <property type="gene ID" value="ISCW019232"/>
</dbReference>
<dbReference type="EMBL" id="ABJB010781912">
    <property type="status" value="NOT_ANNOTATED_CDS"/>
    <property type="molecule type" value="Genomic_DNA"/>
</dbReference>
<dbReference type="GO" id="GO:0016020">
    <property type="term" value="C:membrane"/>
    <property type="evidence" value="ECO:0000318"/>
    <property type="project" value="GO_Central"/>
</dbReference>
<evidence type="ECO:0000313" key="10">
    <source>
        <dbReference type="Proteomes" id="UP000001555"/>
    </source>
</evidence>
<feature type="transmembrane region" description="Helical" evidence="6">
    <location>
        <begin position="317"/>
        <end position="336"/>
    </location>
</feature>
<evidence type="ECO:0000256" key="5">
    <source>
        <dbReference type="SAM" id="MobiDB-lite"/>
    </source>
</evidence>
<feature type="transmembrane region" description="Helical" evidence="6">
    <location>
        <begin position="168"/>
        <end position="186"/>
    </location>
</feature>
<dbReference type="InParanoid" id="B7PPL6"/>
<dbReference type="KEGG" id="isc:8051593"/>
<keyword evidence="4 6" id="KW-0472">Membrane</keyword>
<evidence type="ECO:0000256" key="4">
    <source>
        <dbReference type="ARBA" id="ARBA00023136"/>
    </source>
</evidence>
<evidence type="ECO:0000256" key="6">
    <source>
        <dbReference type="SAM" id="Phobius"/>
    </source>
</evidence>
<reference evidence="9" key="2">
    <citation type="submission" date="2020-05" db="UniProtKB">
        <authorList>
            <consortium name="EnsemblMetazoa"/>
        </authorList>
    </citation>
    <scope>IDENTIFICATION</scope>
    <source>
        <strain evidence="9">wikel</strain>
    </source>
</reference>
<evidence type="ECO:0000256" key="3">
    <source>
        <dbReference type="ARBA" id="ARBA00022989"/>
    </source>
</evidence>
<feature type="region of interest" description="Disordered" evidence="5">
    <location>
        <begin position="1"/>
        <end position="36"/>
    </location>
</feature>
<dbReference type="HOGENOM" id="CLU_726247_0_0_1"/>
<feature type="transmembrane region" description="Helical" evidence="6">
    <location>
        <begin position="287"/>
        <end position="305"/>
    </location>
</feature>
<protein>
    <submittedName>
        <fullName evidence="8 9">Transmembrane protein, putative</fullName>
    </submittedName>
</protein>
<dbReference type="PaxDb" id="6945-B7PPL6"/>
<name>B7PPL6_IXOSC</name>
<dbReference type="OrthoDB" id="306876at2759"/>
<dbReference type="InterPro" id="IPR000620">
    <property type="entry name" value="EamA_dom"/>
</dbReference>
<dbReference type="EMBL" id="DS759055">
    <property type="protein sequence ID" value="EEC08538.1"/>
    <property type="molecule type" value="Genomic_DNA"/>
</dbReference>
<sequence>MNPPSKRRSSWTGTAGTPSGQPSASSDPQPKRDSAIRRTSMQLIQMTGMVKRASIVSSKHPSSESEEASKPVVYHSTILGVVLAIASSAVLSLVNVIIKRLPTVSILEVLTFMAFGVFIGILPAATHEVDPFGSRQAQPLLFVRTVLSSVASLLRLSSLSYLSVADASIVASLTPLMVSLTALVFFSERFHWTQGVAVGTCVFGLALLTKPPITSPMDSFAKAQFIGIAYGLAHTALNGVTTVCIRAIKGVSRKVVVFHYGCLSMLLVSLVSVATSKMKIFYEGSQIGYLLLISHLTFATQMFLTKALQVESSSVVIVIKTVSDVIFGFLLQLAFLPDWPDPLSYIGGLLVTGSVVLIGFRKVVVNSAQESAVRKRFNFLI</sequence>
<dbReference type="Proteomes" id="UP000001555">
    <property type="component" value="Unassembled WGS sequence"/>
</dbReference>
<feature type="domain" description="EamA" evidence="7">
    <location>
        <begin position="79"/>
        <end position="209"/>
    </location>
</feature>
<feature type="transmembrane region" description="Helical" evidence="6">
    <location>
        <begin position="72"/>
        <end position="94"/>
    </location>
</feature>
<feature type="transmembrane region" description="Helical" evidence="6">
    <location>
        <begin position="342"/>
        <end position="360"/>
    </location>
</feature>
<dbReference type="InterPro" id="IPR037185">
    <property type="entry name" value="EmrE-like"/>
</dbReference>
<evidence type="ECO:0000259" key="7">
    <source>
        <dbReference type="Pfam" id="PF00892"/>
    </source>
</evidence>
<dbReference type="VEuPathDB" id="VectorBase:ISCW019232"/>
<keyword evidence="2 6" id="KW-0812">Transmembrane</keyword>
<dbReference type="SUPFAM" id="SSF103481">
    <property type="entry name" value="Multidrug resistance efflux transporter EmrE"/>
    <property type="match status" value="2"/>
</dbReference>
<dbReference type="PANTHER" id="PTHR22911">
    <property type="entry name" value="ACYL-MALONYL CONDENSING ENZYME-RELATED"/>
    <property type="match status" value="1"/>
</dbReference>
<keyword evidence="10" id="KW-1185">Reference proteome</keyword>
<keyword evidence="3 6" id="KW-1133">Transmembrane helix</keyword>
<dbReference type="AlphaFoldDB" id="B7PPL6"/>
<comment type="subcellular location">
    <subcellularLocation>
        <location evidence="1">Membrane</location>
        <topology evidence="1">Multi-pass membrane protein</topology>
    </subcellularLocation>
</comment>
<evidence type="ECO:0000256" key="2">
    <source>
        <dbReference type="ARBA" id="ARBA00022692"/>
    </source>
</evidence>
<dbReference type="VEuPathDB" id="VectorBase:ISCI019232"/>